<proteinExistence type="predicted"/>
<dbReference type="AlphaFoldDB" id="A0A6G0THM0"/>
<accession>A0A6G0THM0</accession>
<reference evidence="1 2" key="1">
    <citation type="submission" date="2019-08" db="EMBL/GenBank/DDBJ databases">
        <title>The genome of the soybean aphid Biotype 1, its phylome, world population structure and adaptation to the North American continent.</title>
        <authorList>
            <person name="Giordano R."/>
            <person name="Donthu R.K."/>
            <person name="Hernandez A.G."/>
            <person name="Wright C.L."/>
            <person name="Zimin A.V."/>
        </authorList>
    </citation>
    <scope>NUCLEOTIDE SEQUENCE [LARGE SCALE GENOMIC DNA]</scope>
    <source>
        <tissue evidence="1">Whole aphids</tissue>
    </source>
</reference>
<gene>
    <name evidence="1" type="ORF">AGLY_009363</name>
</gene>
<sequence>MSKYFFLSYIHIKKIDLVENWFRTSIMHQGYLLFHRKPPPKFEIEALFRQVMLYTDAKTNKQKKHTSLLLLKHKKILGETPPHLPHPQNRHYINYGKSCLKNTYLGQESPKIKKYLSLLYWSKVKPHTCCYQYTTVAYFIINPINHIQFYFLFQHNVQFRPILTNVHAALVINNCMTIWNSNDVVLMFMQFHNNFSSLINIISKQTDVNQISQHITITSVIFGSVGPRFIYLGISILIPLLEDLSKVPDDNRNSCIFLLDFLKNALL</sequence>
<keyword evidence="2" id="KW-1185">Reference proteome</keyword>
<organism evidence="1 2">
    <name type="scientific">Aphis glycines</name>
    <name type="common">Soybean aphid</name>
    <dbReference type="NCBI Taxonomy" id="307491"/>
    <lineage>
        <taxon>Eukaryota</taxon>
        <taxon>Metazoa</taxon>
        <taxon>Ecdysozoa</taxon>
        <taxon>Arthropoda</taxon>
        <taxon>Hexapoda</taxon>
        <taxon>Insecta</taxon>
        <taxon>Pterygota</taxon>
        <taxon>Neoptera</taxon>
        <taxon>Paraneoptera</taxon>
        <taxon>Hemiptera</taxon>
        <taxon>Sternorrhyncha</taxon>
        <taxon>Aphidomorpha</taxon>
        <taxon>Aphidoidea</taxon>
        <taxon>Aphididae</taxon>
        <taxon>Aphidini</taxon>
        <taxon>Aphis</taxon>
        <taxon>Aphis</taxon>
    </lineage>
</organism>
<dbReference type="Proteomes" id="UP000475862">
    <property type="component" value="Unassembled WGS sequence"/>
</dbReference>
<feature type="non-terminal residue" evidence="1">
    <location>
        <position position="267"/>
    </location>
</feature>
<name>A0A6G0THM0_APHGL</name>
<comment type="caution">
    <text evidence="1">The sequence shown here is derived from an EMBL/GenBank/DDBJ whole genome shotgun (WGS) entry which is preliminary data.</text>
</comment>
<protein>
    <submittedName>
        <fullName evidence="1">Uncharacterized protein</fullName>
    </submittedName>
</protein>
<evidence type="ECO:0000313" key="2">
    <source>
        <dbReference type="Proteomes" id="UP000475862"/>
    </source>
</evidence>
<evidence type="ECO:0000313" key="1">
    <source>
        <dbReference type="EMBL" id="KAE9532935.1"/>
    </source>
</evidence>
<dbReference type="EMBL" id="VYZN01000037">
    <property type="protein sequence ID" value="KAE9532935.1"/>
    <property type="molecule type" value="Genomic_DNA"/>
</dbReference>